<dbReference type="RefSeq" id="WP_141680484.1">
    <property type="nucleotide sequence ID" value="NZ_CP049216.1"/>
</dbReference>
<evidence type="ECO:0000313" key="1">
    <source>
        <dbReference type="EMBL" id="QTG13715.1"/>
    </source>
</evidence>
<reference evidence="1" key="1">
    <citation type="submission" date="2020-02" db="EMBL/GenBank/DDBJ databases">
        <title>Unexpected conservation and global transmission of agrobacterial virulence plasmids.</title>
        <authorList>
            <person name="Weisberg A.J."/>
            <person name="Davis E.W. II"/>
            <person name="Tabima J.R."/>
            <person name="Belcher M.S."/>
            <person name="Miller M."/>
            <person name="Kuo C.-H."/>
            <person name="Loper J.E."/>
            <person name="Grunwald N.J."/>
            <person name="Putnam M.L."/>
            <person name="Chang J.H."/>
        </authorList>
    </citation>
    <scope>NUCLEOTIDE SEQUENCE</scope>
    <source>
        <strain evidence="1">Q15/94</strain>
    </source>
</reference>
<dbReference type="AlphaFoldDB" id="A0AAJ4N240"/>
<name>A0AAJ4N240_AGRTU</name>
<protein>
    <submittedName>
        <fullName evidence="1">Uncharacterized protein</fullName>
    </submittedName>
</protein>
<sequence>MSRILQDISGALGNGQNPAQPLLAALLQQASANRHRLPHGQIRRLHPATGPISAQLGWN</sequence>
<proteinExistence type="predicted"/>
<dbReference type="Proteomes" id="UP000663946">
    <property type="component" value="Chromosome 1"/>
</dbReference>
<evidence type="ECO:0000313" key="2">
    <source>
        <dbReference type="Proteomes" id="UP000663946"/>
    </source>
</evidence>
<dbReference type="EMBL" id="CP049216">
    <property type="protein sequence ID" value="QTG13715.1"/>
    <property type="molecule type" value="Genomic_DNA"/>
</dbReference>
<gene>
    <name evidence="1" type="ORF">G6M86_10850</name>
</gene>
<accession>A0AAJ4N240</accession>
<organism evidence="1 2">
    <name type="scientific">Agrobacterium tumefaciens</name>
    <dbReference type="NCBI Taxonomy" id="358"/>
    <lineage>
        <taxon>Bacteria</taxon>
        <taxon>Pseudomonadati</taxon>
        <taxon>Pseudomonadota</taxon>
        <taxon>Alphaproteobacteria</taxon>
        <taxon>Hyphomicrobiales</taxon>
        <taxon>Rhizobiaceae</taxon>
        <taxon>Rhizobium/Agrobacterium group</taxon>
        <taxon>Agrobacterium</taxon>
        <taxon>Agrobacterium tumefaciens complex</taxon>
    </lineage>
</organism>